<proteinExistence type="predicted"/>
<feature type="transmembrane region" description="Helical" evidence="2">
    <location>
        <begin position="33"/>
        <end position="58"/>
    </location>
</feature>
<feature type="region of interest" description="Disordered" evidence="1">
    <location>
        <begin position="282"/>
        <end position="353"/>
    </location>
</feature>
<accession>A0A016TGM9</accession>
<evidence type="ECO:0000256" key="2">
    <source>
        <dbReference type="SAM" id="Phobius"/>
    </source>
</evidence>
<dbReference type="STRING" id="53326.A0A016TGM9"/>
<dbReference type="OrthoDB" id="5877656at2759"/>
<feature type="region of interest" description="Disordered" evidence="1">
    <location>
        <begin position="168"/>
        <end position="226"/>
    </location>
</feature>
<feature type="compositionally biased region" description="Basic and acidic residues" evidence="1">
    <location>
        <begin position="425"/>
        <end position="440"/>
    </location>
</feature>
<reference evidence="4" key="1">
    <citation type="journal article" date="2015" name="Nat. Genet.">
        <title>The genome and transcriptome of the zoonotic hookworm Ancylostoma ceylanicum identify infection-specific gene families.</title>
        <authorList>
            <person name="Schwarz E.M."/>
            <person name="Hu Y."/>
            <person name="Antoshechkin I."/>
            <person name="Miller M.M."/>
            <person name="Sternberg P.W."/>
            <person name="Aroian R.V."/>
        </authorList>
    </citation>
    <scope>NUCLEOTIDE SEQUENCE</scope>
    <source>
        <strain evidence="4">HY135</strain>
    </source>
</reference>
<gene>
    <name evidence="3" type="primary">Acey_s0104.g3619</name>
    <name evidence="3" type="ORF">Y032_0104g3619</name>
</gene>
<protein>
    <submittedName>
        <fullName evidence="3">Uncharacterized protein</fullName>
    </submittedName>
</protein>
<feature type="region of interest" description="Disordered" evidence="1">
    <location>
        <begin position="406"/>
        <end position="440"/>
    </location>
</feature>
<sequence length="545" mass="60085">MPSPNQNSNKKQSQQAYSFAWLRHGCCVPTTSVLWMIVVLFVFTVITFIFCCLAMFVVRWMYKRRIRKKSEILRVKYKKEDEIRRETEYKLKEIALRPIQTHFYQPCGDPFHGAPPDAQRQSYSERYRPESFQGRVSDRREIPSNQMPPSPGDGLVKRGLFTGLTPLSASTQHPLFPGRQEVEGGTTGPSTGQTGLKERSTAMTSSTHTAVSTTTIGPTPATSTTYVQMDPKDVATTVHTIAKDYRSKDDRPPAPGLMLISKRKKSNDSIASDILVPTDQVTTGKTTTSASGVTSATSATTHPSATTRTTTTGTTRTGTTPISSEVAVSPQAHRGSERDRKRRKSAPKPGGAVKVIEMNKQMMTGPQSRSYFPYWTAQKSVSTSVEPNVSPSGRVLGTKVATSEVSSWMPTGRQTSSRFTTITSDRGDSRESRSPDVVSRPRDVYELRRELERMRANEISRGMQEVLEETRKHPATAAKPSPLPITPDTANQASERTPVTGPVPENAEPPEFTSAFAALRAAFQKEREKEKLSEKDSSSGAGSNR</sequence>
<feature type="compositionally biased region" description="Basic and acidic residues" evidence="1">
    <location>
        <begin position="523"/>
        <end position="537"/>
    </location>
</feature>
<feature type="compositionally biased region" description="Polar residues" evidence="1">
    <location>
        <begin position="488"/>
        <end position="497"/>
    </location>
</feature>
<keyword evidence="4" id="KW-1185">Reference proteome</keyword>
<keyword evidence="2" id="KW-1133">Transmembrane helix</keyword>
<feature type="region of interest" description="Disordered" evidence="1">
    <location>
        <begin position="114"/>
        <end position="154"/>
    </location>
</feature>
<name>A0A016TGM9_9BILA</name>
<evidence type="ECO:0000256" key="1">
    <source>
        <dbReference type="SAM" id="MobiDB-lite"/>
    </source>
</evidence>
<evidence type="ECO:0000313" key="3">
    <source>
        <dbReference type="EMBL" id="EYC01820.1"/>
    </source>
</evidence>
<comment type="caution">
    <text evidence="3">The sequence shown here is derived from an EMBL/GenBank/DDBJ whole genome shotgun (WGS) entry which is preliminary data.</text>
</comment>
<feature type="region of interest" description="Disordered" evidence="1">
    <location>
        <begin position="470"/>
        <end position="545"/>
    </location>
</feature>
<evidence type="ECO:0000313" key="4">
    <source>
        <dbReference type="Proteomes" id="UP000024635"/>
    </source>
</evidence>
<feature type="compositionally biased region" description="Low complexity" evidence="1">
    <location>
        <begin position="188"/>
        <end position="225"/>
    </location>
</feature>
<organism evidence="3 4">
    <name type="scientific">Ancylostoma ceylanicum</name>
    <dbReference type="NCBI Taxonomy" id="53326"/>
    <lineage>
        <taxon>Eukaryota</taxon>
        <taxon>Metazoa</taxon>
        <taxon>Ecdysozoa</taxon>
        <taxon>Nematoda</taxon>
        <taxon>Chromadorea</taxon>
        <taxon>Rhabditida</taxon>
        <taxon>Rhabditina</taxon>
        <taxon>Rhabditomorpha</taxon>
        <taxon>Strongyloidea</taxon>
        <taxon>Ancylostomatidae</taxon>
        <taxon>Ancylostomatinae</taxon>
        <taxon>Ancylostoma</taxon>
    </lineage>
</organism>
<dbReference type="AlphaFoldDB" id="A0A016TGM9"/>
<feature type="compositionally biased region" description="Low complexity" evidence="1">
    <location>
        <begin position="282"/>
        <end position="321"/>
    </location>
</feature>
<feature type="compositionally biased region" description="Polar residues" evidence="1">
    <location>
        <begin position="406"/>
        <end position="424"/>
    </location>
</feature>
<dbReference type="Proteomes" id="UP000024635">
    <property type="component" value="Unassembled WGS sequence"/>
</dbReference>
<feature type="region of interest" description="Disordered" evidence="1">
    <location>
        <begin position="245"/>
        <end position="267"/>
    </location>
</feature>
<dbReference type="EMBL" id="JARK01001440">
    <property type="protein sequence ID" value="EYC01820.1"/>
    <property type="molecule type" value="Genomic_DNA"/>
</dbReference>
<keyword evidence="2" id="KW-0472">Membrane</keyword>
<keyword evidence="2" id="KW-0812">Transmembrane</keyword>